<dbReference type="Proteomes" id="UP000319783">
    <property type="component" value="Unassembled WGS sequence"/>
</dbReference>
<organism evidence="1 2">
    <name type="scientific">Candidatus Jettenia ecosi</name>
    <dbReference type="NCBI Taxonomy" id="2494326"/>
    <lineage>
        <taxon>Bacteria</taxon>
        <taxon>Pseudomonadati</taxon>
        <taxon>Planctomycetota</taxon>
        <taxon>Candidatus Brocadiia</taxon>
        <taxon>Candidatus Brocadiales</taxon>
        <taxon>Candidatus Brocadiaceae</taxon>
        <taxon>Candidatus Jettenia</taxon>
    </lineage>
</organism>
<evidence type="ECO:0000313" key="2">
    <source>
        <dbReference type="Proteomes" id="UP000319783"/>
    </source>
</evidence>
<sequence>MYKVLHKGYKEKLTKRNIIGFCLLQSSLIIKCIGIPIL</sequence>
<reference evidence="1 2" key="1">
    <citation type="submission" date="2019-04" db="EMBL/GenBank/DDBJ databases">
        <title>Genome of a novel bacterium Candidatus Jettenia ecosi reconstructed from metagenome of an anammox bioreactor.</title>
        <authorList>
            <person name="Mardanov A.V."/>
            <person name="Beletsky A.V."/>
            <person name="Ravin N.V."/>
            <person name="Botchkova E.A."/>
            <person name="Litti Y.V."/>
            <person name="Nozhevnikova A.N."/>
        </authorList>
    </citation>
    <scope>NUCLEOTIDE SEQUENCE [LARGE SCALE GENOMIC DNA]</scope>
    <source>
        <strain evidence="1">J2</strain>
    </source>
</reference>
<dbReference type="EMBL" id="SULG01000088">
    <property type="protein sequence ID" value="TLD40645.1"/>
    <property type="molecule type" value="Genomic_DNA"/>
</dbReference>
<comment type="caution">
    <text evidence="1">The sequence shown here is derived from an EMBL/GenBank/DDBJ whole genome shotgun (WGS) entry which is preliminary data.</text>
</comment>
<dbReference type="AlphaFoldDB" id="A0A533Q7S5"/>
<name>A0A533Q7S5_9BACT</name>
<evidence type="ECO:0000313" key="1">
    <source>
        <dbReference type="EMBL" id="TLD40645.1"/>
    </source>
</evidence>
<gene>
    <name evidence="1" type="ORF">JETT_3076</name>
</gene>
<protein>
    <submittedName>
        <fullName evidence="1">Uncharacterized protein</fullName>
    </submittedName>
</protein>
<proteinExistence type="predicted"/>
<accession>A0A533Q7S5</accession>